<gene>
    <name evidence="1" type="ORF">KCV87_32265</name>
</gene>
<accession>A0AA45R3V5</accession>
<dbReference type="EMBL" id="CP073249">
    <property type="protein sequence ID" value="QUF03978.1"/>
    <property type="molecule type" value="Genomic_DNA"/>
</dbReference>
<organism evidence="1 2">
    <name type="scientific">Actinosynnema pretiosum subsp. pretiosum</name>
    <dbReference type="NCBI Taxonomy" id="103721"/>
    <lineage>
        <taxon>Bacteria</taxon>
        <taxon>Bacillati</taxon>
        <taxon>Actinomycetota</taxon>
        <taxon>Actinomycetes</taxon>
        <taxon>Pseudonocardiales</taxon>
        <taxon>Pseudonocardiaceae</taxon>
        <taxon>Actinosynnema</taxon>
    </lineage>
</organism>
<reference evidence="1" key="1">
    <citation type="submission" date="2021-04" db="EMBL/GenBank/DDBJ databases">
        <title>Genomic sequence of Actinosynnema pretiosum subsp. pretiosum ATCC 31280 (C-14919).</title>
        <authorList>
            <person name="Bai L."/>
            <person name="Wang X."/>
            <person name="Xiao Y."/>
        </authorList>
    </citation>
    <scope>NUCLEOTIDE SEQUENCE</scope>
    <source>
        <strain evidence="1">ATCC 31280</strain>
    </source>
</reference>
<name>A0AA45R3V5_9PSEU</name>
<evidence type="ECO:0000313" key="2">
    <source>
        <dbReference type="Proteomes" id="UP000677152"/>
    </source>
</evidence>
<evidence type="ECO:0000313" key="1">
    <source>
        <dbReference type="EMBL" id="QUF03978.1"/>
    </source>
</evidence>
<dbReference type="Proteomes" id="UP000677152">
    <property type="component" value="Chromosome"/>
</dbReference>
<protein>
    <submittedName>
        <fullName evidence="1">Uncharacterized protein</fullName>
    </submittedName>
</protein>
<dbReference type="AlphaFoldDB" id="A0AA45R3V5"/>
<proteinExistence type="predicted"/>
<sequence>MHDPTSLARLLAANGLPAAFVLRDDAPTSPEQDAGTVVVCDGSGNRWSKTLLLHLGELRYYSPNAVAYRPDGTATPVGAVLLALRMRPRAAQERTR</sequence>